<dbReference type="Proteomes" id="UP000176244">
    <property type="component" value="Unassembled WGS sequence"/>
</dbReference>
<accession>A0A1F2PJN2</accession>
<dbReference type="PROSITE" id="PS00061">
    <property type="entry name" value="ADH_SHORT"/>
    <property type="match status" value="1"/>
</dbReference>
<comment type="caution">
    <text evidence="3">The sequence shown here is derived from an EMBL/GenBank/DDBJ whole genome shotgun (WGS) entry which is preliminary data.</text>
</comment>
<dbReference type="EC" id="1.-.-.-" evidence="3"/>
<reference evidence="3 4" key="1">
    <citation type="submission" date="2015-09" db="EMBL/GenBank/DDBJ databases">
        <title>Genome sequence of Acetobacterium wieringae DSM 1911.</title>
        <authorList>
            <person name="Poehlein A."/>
            <person name="Bengelsdorf F.R."/>
            <person name="Schiel-Bengelsdorf B."/>
            <person name="Duerre P."/>
            <person name="Daniel R."/>
        </authorList>
    </citation>
    <scope>NUCLEOTIDE SEQUENCE [LARGE SCALE GENOMIC DNA]</scope>
    <source>
        <strain evidence="3 4">DSM 1911</strain>
    </source>
</reference>
<sequence>MNLNDKRIVLTGASSGIGLALQPLLHQKGARVLAVGRQAFTPDFSTITYIQADISTPSGVDSVFAKAETTLGGIDVFIANAGFSYYESAEQADWDHIKTIFDTNVTSPIYAFQKLKKTKGDQPFQFAVTASAMSFLPLPGYALYSATKHSLQGFFEAARYELPNHQVISLIHPIATRTAFFKNDNPELFPTQTPEAVAKQYISGLEKNKAHIYPSKTFQLIKPLSLVHPLIKKQEAQKLSNWRSTHD</sequence>
<dbReference type="OrthoDB" id="9808814at2"/>
<gene>
    <name evidence="3" type="ORF">ACWI_15370</name>
</gene>
<dbReference type="EMBL" id="LKEU01000027">
    <property type="protein sequence ID" value="OFV70951.1"/>
    <property type="molecule type" value="Genomic_DNA"/>
</dbReference>
<keyword evidence="2 3" id="KW-0560">Oxidoreductase</keyword>
<dbReference type="PANTHER" id="PTHR44196">
    <property type="entry name" value="DEHYDROGENASE/REDUCTASE SDR FAMILY MEMBER 7B"/>
    <property type="match status" value="1"/>
</dbReference>
<dbReference type="SUPFAM" id="SSF51735">
    <property type="entry name" value="NAD(P)-binding Rossmann-fold domains"/>
    <property type="match status" value="1"/>
</dbReference>
<dbReference type="InterPro" id="IPR036291">
    <property type="entry name" value="NAD(P)-bd_dom_sf"/>
</dbReference>
<dbReference type="Pfam" id="PF00106">
    <property type="entry name" value="adh_short"/>
    <property type="match status" value="1"/>
</dbReference>
<dbReference type="RefSeq" id="WP_070370855.1">
    <property type="nucleotide sequence ID" value="NZ_LKEU01000027.1"/>
</dbReference>
<dbReference type="STRING" id="52694.ACWI_15370"/>
<evidence type="ECO:0000256" key="1">
    <source>
        <dbReference type="ARBA" id="ARBA00006484"/>
    </source>
</evidence>
<evidence type="ECO:0000256" key="2">
    <source>
        <dbReference type="ARBA" id="ARBA00023002"/>
    </source>
</evidence>
<organism evidence="3 4">
    <name type="scientific">Acetobacterium wieringae</name>
    <dbReference type="NCBI Taxonomy" id="52694"/>
    <lineage>
        <taxon>Bacteria</taxon>
        <taxon>Bacillati</taxon>
        <taxon>Bacillota</taxon>
        <taxon>Clostridia</taxon>
        <taxon>Eubacteriales</taxon>
        <taxon>Eubacteriaceae</taxon>
        <taxon>Acetobacterium</taxon>
    </lineage>
</organism>
<evidence type="ECO:0000313" key="4">
    <source>
        <dbReference type="Proteomes" id="UP000176244"/>
    </source>
</evidence>
<dbReference type="GO" id="GO:0016020">
    <property type="term" value="C:membrane"/>
    <property type="evidence" value="ECO:0007669"/>
    <property type="project" value="TreeGrafter"/>
</dbReference>
<proteinExistence type="inferred from homology"/>
<dbReference type="PANTHER" id="PTHR44196:SF1">
    <property type="entry name" value="DEHYDROGENASE_REDUCTASE SDR FAMILY MEMBER 7B"/>
    <property type="match status" value="1"/>
</dbReference>
<dbReference type="AlphaFoldDB" id="A0A1F2PJN2"/>
<dbReference type="InterPro" id="IPR020904">
    <property type="entry name" value="Sc_DH/Rdtase_CS"/>
</dbReference>
<dbReference type="GO" id="GO:0016491">
    <property type="term" value="F:oxidoreductase activity"/>
    <property type="evidence" value="ECO:0007669"/>
    <property type="project" value="UniProtKB-KW"/>
</dbReference>
<dbReference type="PRINTS" id="PR00081">
    <property type="entry name" value="GDHRDH"/>
</dbReference>
<dbReference type="Gene3D" id="3.40.50.720">
    <property type="entry name" value="NAD(P)-binding Rossmann-like Domain"/>
    <property type="match status" value="1"/>
</dbReference>
<protein>
    <submittedName>
        <fullName evidence="3">Putative oxidoreductase</fullName>
        <ecNumber evidence="3">1.-.-.-</ecNumber>
    </submittedName>
</protein>
<name>A0A1F2PJN2_9FIRM</name>
<dbReference type="InterPro" id="IPR002347">
    <property type="entry name" value="SDR_fam"/>
</dbReference>
<comment type="similarity">
    <text evidence="1">Belongs to the short-chain dehydrogenases/reductases (SDR) family.</text>
</comment>
<evidence type="ECO:0000313" key="3">
    <source>
        <dbReference type="EMBL" id="OFV70951.1"/>
    </source>
</evidence>